<keyword evidence="6" id="KW-1185">Reference proteome</keyword>
<feature type="compositionally biased region" description="Acidic residues" evidence="3">
    <location>
        <begin position="39"/>
        <end position="48"/>
    </location>
</feature>
<dbReference type="InterPro" id="IPR010090">
    <property type="entry name" value="Phage_tape_meas"/>
</dbReference>
<accession>A0A481W4K6</accession>
<dbReference type="Proteomes" id="UP000293038">
    <property type="component" value="Segment"/>
</dbReference>
<evidence type="ECO:0000313" key="5">
    <source>
        <dbReference type="EMBL" id="QBJ01203.1"/>
    </source>
</evidence>
<proteinExistence type="predicted"/>
<evidence type="ECO:0000313" key="6">
    <source>
        <dbReference type="Proteomes" id="UP000293038"/>
    </source>
</evidence>
<organism evidence="5 6">
    <name type="scientific">Natrialba phage PhiCh1</name>
    <dbReference type="NCBI Taxonomy" id="114777"/>
    <lineage>
        <taxon>Viruses</taxon>
        <taxon>Duplodnaviria</taxon>
        <taxon>Heunggongvirae</taxon>
        <taxon>Uroviricota</taxon>
        <taxon>Caudoviricetes</taxon>
        <taxon>Vertoviridae</taxon>
        <taxon>Myohalovirus</taxon>
        <taxon>Myohalovirus alkaliphilum</taxon>
        <taxon>Myohalovirus phiCh1</taxon>
    </lineage>
</organism>
<dbReference type="KEGG" id="vg:65066961"/>
<dbReference type="GeneID" id="65066961"/>
<dbReference type="Pfam" id="PF10145">
    <property type="entry name" value="PhageMin_Tail"/>
    <property type="match status" value="1"/>
</dbReference>
<dbReference type="RefSeq" id="YP_010078052.1">
    <property type="nucleotide sequence ID" value="NC_054954.1"/>
</dbReference>
<feature type="region of interest" description="Disordered" evidence="3">
    <location>
        <begin position="18"/>
        <end position="52"/>
    </location>
</feature>
<sequence>MIPGGGGGNIRRLATVMTAQDNASETLDDVEEKGGETAESMEEVEESSEGVSRGFDSIDRAGVALSGTLAGTGVALQGVLDRTSELRGSLALTAGMMDDVDGSVDALAASMSDATFPTQDVVLTMEELRHLGVETEEEMENVALAADQLADATGSSASVIAGSLAPSIQALDGDLDALEDRSDAFTLALNDSRLEAQDLNSVVQRSSQELQELGLTSDETAGLISMYAQANQVEGTQAARQFREAIRESNGDLNELKDELNLSEDALDEWNETVMENEGETERLADEYAETKTVMDELRVVASDLQLRFSGVLQPLSALPPVLFAAGSAGLFYSTVLQSSAVPATVTSTAATTANTAALTGKTAALRTASGAQTLMTMSTASLATATRAKTASMWASVTGMGASAVAALSAASAKGILTAATGGLTAGVLALNAALGPIGAAFLLVGAATAALIGLWKTDLFGAGDAAAGVLGRIRSGASTLVAIVQELIGILYELGRIALTLPVMALLAPFAAALNFLEDPSRWLQAGREIPSMIASGISSAASAPIDAVSNVASGIRDRLPFSPALAGPLQDLDRVGPALVGTITDGIRDRASAPVDAVTDVASGVRDRLPFSPALAGPLQDVDEVGGSLMGTIAGDVEGEGGTLSSALESTLGQTPLGEAAGSAAGAVGDALGGGGGGGGGEHIEITIEEINAGGEGSSEENIRSAGEDLAGRVIEEISEHLARENNYEPNGSANGS</sequence>
<keyword evidence="2" id="KW-0175">Coiled coil</keyword>
<evidence type="ECO:0000256" key="3">
    <source>
        <dbReference type="SAM" id="MobiDB-lite"/>
    </source>
</evidence>
<evidence type="ECO:0000256" key="1">
    <source>
        <dbReference type="ARBA" id="ARBA00022465"/>
    </source>
</evidence>
<reference evidence="6" key="3">
    <citation type="journal article" date="2019" name="Genes (Basel)">
        <title>Halobacterium salinarum virus ChaoS9, a Novel Halovirus Related to PhiH1 and PhiCh1.</title>
        <authorList>
            <person name="Dyall-Smith M."/>
            <person name="Palm P."/>
            <person name="Wanner G."/>
            <person name="Witte A."/>
            <person name="Oesterhelt D."/>
            <person name="Pfeiffer F."/>
        </authorList>
    </citation>
    <scope>NUCLEOTIDE SEQUENCE [LARGE SCALE GENOMIC DNA]</scope>
</reference>
<protein>
    <submittedName>
        <fullName evidence="5">Tape-measure tail protein</fullName>
    </submittedName>
</protein>
<gene>
    <name evidence="5" type="primary">tpm</name>
    <name evidence="5" type="ORF">PhiCh1_105</name>
</gene>
<reference evidence="5 6" key="1">
    <citation type="journal article" date="1997" name="Mol. Microbiol.">
        <title>Characterization of Natronobacterium magadii phage phi Ch1, a unique archaeal phage containing DNA and RNA.</title>
        <authorList>
            <person name="Witte A."/>
            <person name="Baranyi U."/>
            <person name="Klein R."/>
            <person name="Sulzner M."/>
            <person name="Luo C."/>
            <person name="Wanner G."/>
            <person name="Kruger D.H."/>
            <person name="Lubitz W."/>
        </authorList>
    </citation>
    <scope>NUCLEOTIDE SEQUENCE [LARGE SCALE GENOMIC DNA]</scope>
</reference>
<feature type="coiled-coil region" evidence="2">
    <location>
        <begin position="239"/>
        <end position="273"/>
    </location>
</feature>
<dbReference type="EMBL" id="MK450543">
    <property type="protein sequence ID" value="QBJ01203.1"/>
    <property type="molecule type" value="Genomic_DNA"/>
</dbReference>
<reference evidence="5 6" key="2">
    <citation type="journal article" date="2002" name="Mol. Microbiol.">
        <title>Natrialba magadii virus phiCh1: first complete nucleotide sequence and functional organization of a virus infecting a haloalkaliphilic archaeon.</title>
        <authorList>
            <person name="Klein R."/>
            <person name="Baranyi U."/>
            <person name="Rossler N."/>
            <person name="Greineder B."/>
            <person name="Scholz H."/>
            <person name="Witte A."/>
        </authorList>
    </citation>
    <scope>NUCLEOTIDE SEQUENCE [LARGE SCALE GENOMIC DNA]</scope>
</reference>
<evidence type="ECO:0000259" key="4">
    <source>
        <dbReference type="Pfam" id="PF10145"/>
    </source>
</evidence>
<feature type="domain" description="Phage tail tape measure protein" evidence="4">
    <location>
        <begin position="108"/>
        <end position="287"/>
    </location>
</feature>
<name>A0A481W4K6_9CAUD</name>
<keyword evidence="1" id="KW-1188">Viral release from host cell</keyword>
<dbReference type="GO" id="GO:0098003">
    <property type="term" value="P:viral tail assembly"/>
    <property type="evidence" value="ECO:0007669"/>
    <property type="project" value="UniProtKB-KW"/>
</dbReference>
<keyword evidence="1" id="KW-1245">Viral tail assembly</keyword>
<evidence type="ECO:0000256" key="2">
    <source>
        <dbReference type="SAM" id="Coils"/>
    </source>
</evidence>